<dbReference type="FunFam" id="1.10.8.10:FF:000001">
    <property type="entry name" value="Elongation factor Ts"/>
    <property type="match status" value="1"/>
</dbReference>
<dbReference type="SUPFAM" id="SSF54713">
    <property type="entry name" value="Elongation factor Ts (EF-Ts), dimerisation domain"/>
    <property type="match status" value="1"/>
</dbReference>
<feature type="region of interest" description="Involved in Mg(2+) ion dislocation from EF-Tu" evidence="6">
    <location>
        <begin position="84"/>
        <end position="87"/>
    </location>
</feature>
<keyword evidence="4 6" id="KW-0648">Protein biosynthesis</keyword>
<dbReference type="Gene3D" id="1.10.8.10">
    <property type="entry name" value="DNA helicase RuvA subunit, C-terminal domain"/>
    <property type="match status" value="1"/>
</dbReference>
<dbReference type="PROSITE" id="PS01126">
    <property type="entry name" value="EF_TS_1"/>
    <property type="match status" value="1"/>
</dbReference>
<proteinExistence type="inferred from homology"/>
<dbReference type="HAMAP" id="MF_00050">
    <property type="entry name" value="EF_Ts"/>
    <property type="match status" value="1"/>
</dbReference>
<organism evidence="8">
    <name type="scientific">Candidatus Actinomarina minuta</name>
    <dbReference type="NCBI Taxonomy" id="1389454"/>
    <lineage>
        <taxon>Bacteria</taxon>
        <taxon>Bacillati</taxon>
        <taxon>Actinomycetota</taxon>
        <taxon>Actinomycetes</taxon>
        <taxon>Candidatus Actinomarinidae</taxon>
        <taxon>Candidatus Actinomarinales</taxon>
        <taxon>Candidatus Actinomarineae</taxon>
        <taxon>Candidatus Actinomarinaceae</taxon>
        <taxon>Candidatus Actinomarina</taxon>
    </lineage>
</organism>
<dbReference type="InterPro" id="IPR018101">
    <property type="entry name" value="Transl_elong_Ts_CS"/>
</dbReference>
<evidence type="ECO:0000259" key="7">
    <source>
        <dbReference type="Pfam" id="PF00889"/>
    </source>
</evidence>
<comment type="similarity">
    <text evidence="1 6">Belongs to the EF-Ts family.</text>
</comment>
<keyword evidence="6" id="KW-0963">Cytoplasm</keyword>
<dbReference type="InterPro" id="IPR001816">
    <property type="entry name" value="Transl_elong_EFTs/EF1B"/>
</dbReference>
<keyword evidence="3 6" id="KW-0251">Elongation factor</keyword>
<gene>
    <name evidence="6" type="primary">tsf</name>
</gene>
<dbReference type="GO" id="GO:0003746">
    <property type="term" value="F:translation elongation factor activity"/>
    <property type="evidence" value="ECO:0007669"/>
    <property type="project" value="UniProtKB-UniRule"/>
</dbReference>
<evidence type="ECO:0000256" key="3">
    <source>
        <dbReference type="ARBA" id="ARBA00022768"/>
    </source>
</evidence>
<dbReference type="PANTHER" id="PTHR11741">
    <property type="entry name" value="ELONGATION FACTOR TS"/>
    <property type="match status" value="1"/>
</dbReference>
<name>S5DLT1_9ACTN</name>
<dbReference type="InterPro" id="IPR009060">
    <property type="entry name" value="UBA-like_sf"/>
</dbReference>
<dbReference type="Gene3D" id="3.30.479.20">
    <property type="entry name" value="Elongation factor Ts, dimerisation domain"/>
    <property type="match status" value="1"/>
</dbReference>
<feature type="domain" description="Translation elongation factor EFTs/EF1B dimerisation" evidence="7">
    <location>
        <begin position="95"/>
        <end position="201"/>
    </location>
</feature>
<evidence type="ECO:0000313" key="8">
    <source>
        <dbReference type="EMBL" id="AGQ19836.1"/>
    </source>
</evidence>
<sequence length="202" mass="22515">MTISASDVKKLRDLTGAGMMDAKKALSESSGDFDKAVKFLREKGLADSKKRADKDANQGTIGDYIHYQQDRAVSGVLVELACETDFVAKSDEFKNVAKQIAMHVAALKPEFVNIEDVPENRIDEEKDIIQKQSENEGKPEEVISKIVEGKISSFYSDYVLNEQTFCNPEFYEGQVGTMIEELSGKLGEKIYIKKFSRLEVGA</sequence>
<comment type="subcellular location">
    <subcellularLocation>
        <location evidence="6">Cytoplasm</location>
    </subcellularLocation>
</comment>
<dbReference type="Gene3D" id="1.10.286.20">
    <property type="match status" value="1"/>
</dbReference>
<evidence type="ECO:0000256" key="2">
    <source>
        <dbReference type="ARBA" id="ARBA00016956"/>
    </source>
</evidence>
<evidence type="ECO:0000256" key="1">
    <source>
        <dbReference type="ARBA" id="ARBA00005532"/>
    </source>
</evidence>
<evidence type="ECO:0000256" key="5">
    <source>
        <dbReference type="ARBA" id="ARBA00025453"/>
    </source>
</evidence>
<dbReference type="EMBL" id="KC811144">
    <property type="protein sequence ID" value="AGQ19836.1"/>
    <property type="molecule type" value="Genomic_DNA"/>
</dbReference>
<dbReference type="SUPFAM" id="SSF46934">
    <property type="entry name" value="UBA-like"/>
    <property type="match status" value="1"/>
</dbReference>
<dbReference type="NCBIfam" id="TIGR00116">
    <property type="entry name" value="tsf"/>
    <property type="match status" value="1"/>
</dbReference>
<dbReference type="PANTHER" id="PTHR11741:SF0">
    <property type="entry name" value="ELONGATION FACTOR TS, MITOCHONDRIAL"/>
    <property type="match status" value="1"/>
</dbReference>
<evidence type="ECO:0000256" key="4">
    <source>
        <dbReference type="ARBA" id="ARBA00022917"/>
    </source>
</evidence>
<protein>
    <recommendedName>
        <fullName evidence="2 6">Elongation factor Ts</fullName>
        <shortName evidence="6">EF-Ts</shortName>
    </recommendedName>
</protein>
<dbReference type="FunFam" id="1.10.286.20:FF:000001">
    <property type="entry name" value="Elongation factor Ts"/>
    <property type="match status" value="1"/>
</dbReference>
<dbReference type="Pfam" id="PF00889">
    <property type="entry name" value="EF_TS"/>
    <property type="match status" value="1"/>
</dbReference>
<evidence type="ECO:0000256" key="6">
    <source>
        <dbReference type="HAMAP-Rule" id="MF_00050"/>
    </source>
</evidence>
<comment type="function">
    <text evidence="5 6">Associates with the EF-Tu.GDP complex and induces the exchange of GDP to GTP. It remains bound to the aminoacyl-tRNA.EF-Tu.GTP complex up to the GTP hydrolysis stage on the ribosome.</text>
</comment>
<dbReference type="GO" id="GO:0005737">
    <property type="term" value="C:cytoplasm"/>
    <property type="evidence" value="ECO:0007669"/>
    <property type="project" value="UniProtKB-SubCell"/>
</dbReference>
<dbReference type="InterPro" id="IPR036402">
    <property type="entry name" value="EF-Ts_dimer_sf"/>
</dbReference>
<dbReference type="InterPro" id="IPR014039">
    <property type="entry name" value="Transl_elong_EFTs/EF1B_dimer"/>
</dbReference>
<reference evidence="8" key="1">
    <citation type="journal article" date="2013" name="Sci. Rep.">
        <title>Metagenomics uncovers a new group of low GC and ultra-small marine Actinobacteria.</title>
        <authorList>
            <person name="Ghai R."/>
            <person name="Mizuno C.M."/>
            <person name="Picazo A."/>
            <person name="Camacho A."/>
            <person name="Rodriguez-Valera F."/>
        </authorList>
    </citation>
    <scope>NUCLEOTIDE SEQUENCE</scope>
</reference>
<dbReference type="AlphaFoldDB" id="S5DLT1"/>
<dbReference type="CDD" id="cd14275">
    <property type="entry name" value="UBA_EF-Ts"/>
    <property type="match status" value="1"/>
</dbReference>
<accession>S5DLT1</accession>